<dbReference type="PROSITE" id="PS00198">
    <property type="entry name" value="4FE4S_FER_1"/>
    <property type="match status" value="1"/>
</dbReference>
<dbReference type="InterPro" id="IPR011538">
    <property type="entry name" value="Nuo51_FMN-bd"/>
</dbReference>
<dbReference type="InterPro" id="IPR017900">
    <property type="entry name" value="4Fe4S_Fe_S_CS"/>
</dbReference>
<accession>A0A5B8R724</accession>
<evidence type="ECO:0000256" key="4">
    <source>
        <dbReference type="ARBA" id="ARBA00022737"/>
    </source>
</evidence>
<keyword evidence="7" id="KW-0411">Iron-sulfur</keyword>
<dbReference type="Pfam" id="PF13375">
    <property type="entry name" value="RnfC_N"/>
    <property type="match status" value="1"/>
</dbReference>
<keyword evidence="6" id="KW-0408">Iron</keyword>
<dbReference type="GO" id="GO:0046872">
    <property type="term" value="F:metal ion binding"/>
    <property type="evidence" value="ECO:0007669"/>
    <property type="project" value="UniProtKB-KW"/>
</dbReference>
<dbReference type="PANTHER" id="PTHR43034">
    <property type="entry name" value="ION-TRANSLOCATING OXIDOREDUCTASE COMPLEX SUBUNIT C"/>
    <property type="match status" value="1"/>
</dbReference>
<feature type="region of interest" description="Disordered" evidence="8">
    <location>
        <begin position="456"/>
        <end position="509"/>
    </location>
</feature>
<evidence type="ECO:0000256" key="5">
    <source>
        <dbReference type="ARBA" id="ARBA00022982"/>
    </source>
</evidence>
<evidence type="ECO:0000256" key="7">
    <source>
        <dbReference type="ARBA" id="ARBA00023014"/>
    </source>
</evidence>
<dbReference type="NCBIfam" id="NF003454">
    <property type="entry name" value="PRK05035.1"/>
    <property type="match status" value="1"/>
</dbReference>
<evidence type="ECO:0000256" key="8">
    <source>
        <dbReference type="SAM" id="MobiDB-lite"/>
    </source>
</evidence>
<dbReference type="Gene3D" id="3.30.70.20">
    <property type="match status" value="1"/>
</dbReference>
<evidence type="ECO:0000259" key="9">
    <source>
        <dbReference type="PROSITE" id="PS51379"/>
    </source>
</evidence>
<dbReference type="SUPFAM" id="SSF142019">
    <property type="entry name" value="Nqo1 FMN-binding domain-like"/>
    <property type="match status" value="1"/>
</dbReference>
<keyword evidence="1" id="KW-0813">Transport</keyword>
<dbReference type="Pfam" id="PF12838">
    <property type="entry name" value="Fer4_7"/>
    <property type="match status" value="1"/>
</dbReference>
<dbReference type="SUPFAM" id="SSF46548">
    <property type="entry name" value="alpha-helical ferredoxin"/>
    <property type="match status" value="1"/>
</dbReference>
<dbReference type="GO" id="GO:0051539">
    <property type="term" value="F:4 iron, 4 sulfur cluster binding"/>
    <property type="evidence" value="ECO:0007669"/>
    <property type="project" value="UniProtKB-KW"/>
</dbReference>
<dbReference type="PROSITE" id="PS51379">
    <property type="entry name" value="4FE4S_FER_2"/>
    <property type="match status" value="2"/>
</dbReference>
<keyword evidence="5" id="KW-0249">Electron transport</keyword>
<dbReference type="InterPro" id="IPR019554">
    <property type="entry name" value="Soluble_ligand-bd"/>
</dbReference>
<sequence length="509" mass="52438">MNAPHRFPGGLTLEPNRAISTRHPVTAVPLPGRLILPLGAALGAPAQPCVSEGERVRAGQCVAEGEDPAVPPLHAPAGGRVAAITAHPAPHPSNLAVTSLVLETDPDAAAEPPWPALDAGADPAALRARIHAAGITGLGGAGFPTAAKLADAAGRVHTLVLNGAECEPWISCDDMLMRTRAAAVLSGGRLLARAVGAGRIVVALEADAEAALEAVTAAADDAIEVITVPARYPAGGERQLVQALTGEEVPAGDLPTTLGILCQNVGTAEAVHRAAIEGRPLTHRHVTVTGDAVADPRVMLAPLGAPFSDLLAAAGGATPGLDRLIMGGPMMGFTVADPAVPVVAATNCILAATTALCPPPQPALPCIRCGACADACPASLQPQQLYWHARGGEVDTLAALGLGDCIECGACAYVCPSHIPLIQYFRHGKAEMADARQARTIAERARERYEARQARLAREAEERRQRREQKKAQARSGGDARKAAVAAALEKRRRRRGTTESDGDDGGRP</sequence>
<proteinExistence type="inferred from homology"/>
<dbReference type="PANTHER" id="PTHR43034:SF2">
    <property type="entry name" value="ION-TRANSLOCATING OXIDOREDUCTASE COMPLEX SUBUNIT C"/>
    <property type="match status" value="1"/>
</dbReference>
<organism evidence="10">
    <name type="scientific">uncultured organism</name>
    <dbReference type="NCBI Taxonomy" id="155900"/>
    <lineage>
        <taxon>unclassified sequences</taxon>
        <taxon>environmental samples</taxon>
    </lineage>
</organism>
<dbReference type="InterPro" id="IPR026902">
    <property type="entry name" value="RnfC_N"/>
</dbReference>
<dbReference type="AlphaFoldDB" id="A0A5B8R724"/>
<dbReference type="EMBL" id="MN079084">
    <property type="protein sequence ID" value="QEA04460.1"/>
    <property type="molecule type" value="Genomic_DNA"/>
</dbReference>
<dbReference type="Gene3D" id="3.40.50.11540">
    <property type="entry name" value="NADH-ubiquinone oxidoreductase 51kDa subunit"/>
    <property type="match status" value="1"/>
</dbReference>
<dbReference type="Pfam" id="PF01512">
    <property type="entry name" value="Complex1_51K"/>
    <property type="match status" value="1"/>
</dbReference>
<name>A0A5B8R724_9ZZZZ</name>
<feature type="compositionally biased region" description="Basic and acidic residues" evidence="8">
    <location>
        <begin position="456"/>
        <end position="465"/>
    </location>
</feature>
<evidence type="ECO:0000256" key="2">
    <source>
        <dbReference type="ARBA" id="ARBA00022485"/>
    </source>
</evidence>
<evidence type="ECO:0000256" key="6">
    <source>
        <dbReference type="ARBA" id="ARBA00023004"/>
    </source>
</evidence>
<dbReference type="GO" id="GO:0016020">
    <property type="term" value="C:membrane"/>
    <property type="evidence" value="ECO:0007669"/>
    <property type="project" value="InterPro"/>
</dbReference>
<dbReference type="HAMAP" id="MF_00461">
    <property type="entry name" value="RsxC_RnfC"/>
    <property type="match status" value="1"/>
</dbReference>
<protein>
    <submittedName>
        <fullName evidence="10">Electron transport complex subunit RsxC</fullName>
    </submittedName>
</protein>
<dbReference type="GO" id="GO:0009055">
    <property type="term" value="F:electron transfer activity"/>
    <property type="evidence" value="ECO:0007669"/>
    <property type="project" value="InterPro"/>
</dbReference>
<reference evidence="10" key="1">
    <citation type="submission" date="2019-06" db="EMBL/GenBank/DDBJ databases">
        <authorList>
            <person name="Murdoch R.W."/>
            <person name="Fathepure B."/>
        </authorList>
    </citation>
    <scope>NUCLEOTIDE SEQUENCE</scope>
</reference>
<dbReference type="InterPro" id="IPR010208">
    <property type="entry name" value="Ion_transpt_RnfC/RsxC"/>
</dbReference>
<dbReference type="NCBIfam" id="TIGR01945">
    <property type="entry name" value="rnfC"/>
    <property type="match status" value="1"/>
</dbReference>
<dbReference type="InterPro" id="IPR017896">
    <property type="entry name" value="4Fe4S_Fe-S-bd"/>
</dbReference>
<evidence type="ECO:0000313" key="10">
    <source>
        <dbReference type="EMBL" id="QEA04460.1"/>
    </source>
</evidence>
<feature type="domain" description="4Fe-4S ferredoxin-type" evidence="9">
    <location>
        <begin position="356"/>
        <end position="385"/>
    </location>
</feature>
<keyword evidence="3" id="KW-0479">Metal-binding</keyword>
<feature type="domain" description="4Fe-4S ferredoxin-type" evidence="9">
    <location>
        <begin position="396"/>
        <end position="425"/>
    </location>
</feature>
<dbReference type="Pfam" id="PF10531">
    <property type="entry name" value="SLBB"/>
    <property type="match status" value="1"/>
</dbReference>
<dbReference type="InterPro" id="IPR037225">
    <property type="entry name" value="Nuo51_FMN-bd_sf"/>
</dbReference>
<gene>
    <name evidence="10" type="primary">rsxC</name>
    <name evidence="10" type="ORF">KBTEX_00768</name>
</gene>
<evidence type="ECO:0000256" key="3">
    <source>
        <dbReference type="ARBA" id="ARBA00022723"/>
    </source>
</evidence>
<keyword evidence="2" id="KW-0004">4Fe-4S</keyword>
<keyword evidence="4" id="KW-0677">Repeat</keyword>
<evidence type="ECO:0000256" key="1">
    <source>
        <dbReference type="ARBA" id="ARBA00022448"/>
    </source>
</evidence>